<keyword evidence="2" id="KW-1185">Reference proteome</keyword>
<organism evidence="1 2">
    <name type="scientific">Bubo bubo</name>
    <name type="common">Eurasian eagle-owl</name>
    <name type="synonym">Strix bubo</name>
    <dbReference type="NCBI Taxonomy" id="30461"/>
    <lineage>
        <taxon>Eukaryota</taxon>
        <taxon>Metazoa</taxon>
        <taxon>Chordata</taxon>
        <taxon>Craniata</taxon>
        <taxon>Vertebrata</taxon>
        <taxon>Euteleostomi</taxon>
        <taxon>Archelosauria</taxon>
        <taxon>Archosauria</taxon>
        <taxon>Dinosauria</taxon>
        <taxon>Saurischia</taxon>
        <taxon>Theropoda</taxon>
        <taxon>Coelurosauria</taxon>
        <taxon>Aves</taxon>
        <taxon>Neognathae</taxon>
        <taxon>Neoaves</taxon>
        <taxon>Telluraves</taxon>
        <taxon>Strigiformes</taxon>
        <taxon>Strigidae</taxon>
        <taxon>Bubo</taxon>
    </lineage>
</organism>
<proteinExistence type="predicted"/>
<dbReference type="Gene3D" id="2.60.200.10">
    <property type="match status" value="1"/>
</dbReference>
<dbReference type="AlphaFoldDB" id="A0A8C0E865"/>
<reference evidence="1" key="2">
    <citation type="submission" date="2025-09" db="UniProtKB">
        <authorList>
            <consortium name="Ensembl"/>
        </authorList>
    </citation>
    <scope>IDENTIFICATION</scope>
</reference>
<protein>
    <submittedName>
        <fullName evidence="1">Uncharacterized protein</fullName>
    </submittedName>
</protein>
<dbReference type="InterPro" id="IPR008984">
    <property type="entry name" value="SMAD_FHA_dom_sf"/>
</dbReference>
<dbReference type="SUPFAM" id="SSF49879">
    <property type="entry name" value="SMAD/FHA domain"/>
    <property type="match status" value="1"/>
</dbReference>
<name>A0A8C0E865_BUBBB</name>
<dbReference type="Ensembl" id="ENSBOBT00000001173.1">
    <property type="protein sequence ID" value="ENSBOBP00000001148.1"/>
    <property type="gene ID" value="ENSBOBG00000000830.1"/>
</dbReference>
<evidence type="ECO:0000313" key="1">
    <source>
        <dbReference type="Ensembl" id="ENSBOBP00000001148.1"/>
    </source>
</evidence>
<sequence length="85" mass="9454">VESDEGSPQKTGLCRVLQPHQAAARNPARNPPGLLPQLVPKFCEYWYEQVLREGASSLDSGTVSLQLSDSFSLFELIEQCNMQMD</sequence>
<dbReference type="Proteomes" id="UP000694567">
    <property type="component" value="Unplaced"/>
</dbReference>
<dbReference type="InterPro" id="IPR017855">
    <property type="entry name" value="SMAD-like_dom_sf"/>
</dbReference>
<evidence type="ECO:0000313" key="2">
    <source>
        <dbReference type="Proteomes" id="UP000694567"/>
    </source>
</evidence>
<reference evidence="1" key="1">
    <citation type="submission" date="2025-08" db="UniProtKB">
        <authorList>
            <consortium name="Ensembl"/>
        </authorList>
    </citation>
    <scope>IDENTIFICATION</scope>
</reference>
<accession>A0A8C0E865</accession>